<dbReference type="InterPro" id="IPR011050">
    <property type="entry name" value="Pectin_lyase_fold/virulence"/>
</dbReference>
<gene>
    <name evidence="3" type="ORF">BGE01nite_08000</name>
</gene>
<evidence type="ECO:0000313" key="4">
    <source>
        <dbReference type="Proteomes" id="UP000321577"/>
    </source>
</evidence>
<reference evidence="3 4" key="1">
    <citation type="submission" date="2019-07" db="EMBL/GenBank/DDBJ databases">
        <title>Whole genome shotgun sequence of Brevifollis gellanilyticus NBRC 108608.</title>
        <authorList>
            <person name="Hosoyama A."/>
            <person name="Uohara A."/>
            <person name="Ohji S."/>
            <person name="Ichikawa N."/>
        </authorList>
    </citation>
    <scope>NUCLEOTIDE SEQUENCE [LARGE SCALE GENOMIC DNA]</scope>
    <source>
        <strain evidence="3 4">NBRC 108608</strain>
    </source>
</reference>
<evidence type="ECO:0000256" key="1">
    <source>
        <dbReference type="ARBA" id="ARBA00022729"/>
    </source>
</evidence>
<dbReference type="SUPFAM" id="SSF51126">
    <property type="entry name" value="Pectin lyase-like"/>
    <property type="match status" value="1"/>
</dbReference>
<comment type="caution">
    <text evidence="3">The sequence shown here is derived from an EMBL/GenBank/DDBJ whole genome shotgun (WGS) entry which is preliminary data.</text>
</comment>
<dbReference type="InterPro" id="IPR013424">
    <property type="entry name" value="Ice-binding_C"/>
</dbReference>
<protein>
    <recommendedName>
        <fullName evidence="5">PEP-CTERM protein-sorting domain-containing protein</fullName>
    </recommendedName>
</protein>
<evidence type="ECO:0000313" key="3">
    <source>
        <dbReference type="EMBL" id="GEP41509.1"/>
    </source>
</evidence>
<accession>A0A512M442</accession>
<evidence type="ECO:0008006" key="5">
    <source>
        <dbReference type="Google" id="ProtNLM"/>
    </source>
</evidence>
<dbReference type="NCBIfam" id="TIGR02595">
    <property type="entry name" value="PEP_CTERM"/>
    <property type="match status" value="1"/>
</dbReference>
<dbReference type="Proteomes" id="UP000321577">
    <property type="component" value="Unassembled WGS sequence"/>
</dbReference>
<feature type="signal peptide" evidence="2">
    <location>
        <begin position="1"/>
        <end position="34"/>
    </location>
</feature>
<evidence type="ECO:0000256" key="2">
    <source>
        <dbReference type="SAM" id="SignalP"/>
    </source>
</evidence>
<sequence length="1832" mass="180091">MSSNCLIAAACRRALIHRLVFASCLTLSAPLLHAQLVWDANNTGAGQLNGSGQWFGTNQWYNGSSNVSWDNSGSVIAQMGATTPSALVSPNTVTITSNTANVGGMVFMPFTASPLTSGQQYTIAGSSGTLNFAANSTVTVGDLTSTGSNFITFASSLVVTGNGLTFQKAAGSTAQQFMRFDMVANPGLTGTLTLKGTGGGLFFRSGAPGTFAAMSNIVVETDSCFSLVTAGTYNIPMSIAGTGGGGQYGALRVDTSGITIANAITLTADAGIQTNTGGVTNTVISGVVSGGFGFTRFATGSGQGTLSFQAANTYTGTTTLGRAGAFAGGVTILDFSAAGAPTDNILYNGAGTAAALNMIGGNNSSTVLQLTGKAGATNTQSFGNLTLNQSSTTTNGTAVISLTSGAGGQMNLNLGTITRTGTMTTLAFVAPASGTISTTQADGFLGPWATYKTAAGAMTWARVTSGVVGAFSSDLMHATGTTISTHAGYSAASYLEVADGSTGNVTVAAGTTNLATLTMNDQGYDRTVDLAGQTLRLGSTGTTSVGGVLMTSDSRNLTIGVPGSAGTLTSGGPGNSTAGQLFLTNGSNSSTMTVNSVIANNGTGAVTLFINGNTGSKVALSGINTYTGGTQVLSGSVEIKNAAAFGTTGTVVVMEGAAVQLGGGIVANRAISLAGSGVSNTGAIRNIAGNNSWTNTITALAPVRFHSDAGTLTLSHSTSAATNIVTGTQNLIFSGSGNIVLGSRLNTSSGTVTKEGTGMLTVSGDGGTALTGATTINGGIVRMTSGNGLGSTSLITVNDVTTGAALELSGGITVANAVTFNGSGINGVNSLNGSGAIRNISGNNTLSGIVGIGLDTAGPRVSADADTTLTLSGTIRSAATASGTRTGLFGGAGTINVTGVITNGTTAGTFITGIAKIESGTLNLRTASTFTPNTTAPTASLVNVRGGTLNLDYASASVSNGLILGTNNLTMGGGTLSQGGSSLGGGTLLISGKAGTANVQNFASTTLAAGRSAITATSGAGGSVNLALGPITRAASSGSALVLTLPATGSITTTSLNTNSILNGGMTVGQTTWATSAATQSANVAWADTGDTITLAGYSNGQQVSFSGTAPAGLTAGVGYYVVNATGSNFQLAATEGGTAIALTNNGTTGTMNTAGAITGLLDGSYSTTFAANTNVDVAGGAVSQGVITTNSVRFNATGGTTLSLSGNLTNTSGGILVTSNVTGDVMIQSNTGTIRTLSSSTLADFTVHHHGTGTLTIAPTVTLSNATAFTKTGAGTMNFAGTVSTTSVQIRATEGALNFVGSNPFNGSADPTLFFGSATTSTKISFGNGATAGAESFAGLYVLGRGNSLVGGGSGLYTIGLQSGLTTDLRELMIGGAGTNENNLSFEAYSGGTTLMGGNNTYAGRTNLGRATIEATVLANAGVASSIGTGTLSPDIVMHDTSSTAVVVSTLRYVGSTDAATDRAIKLFTDGVTMPSLTGVVENNGTGSLKFTSAFKVEGNTTLARTLRLSGTNTGANEMVSIGETGTSVVSLDKAGTGNWALTGNSTYTGGTTVSNGTLQLGNGGSAGNVGSGGIAISSGAILKTNRSDTLMISQNITGAGSVVVANPTGGTTQLSSNLNTYSGGTTVSSGVLMVTNASGSATGSGSVMVMTGATLAGSGRIAPALDNSVMVIGTLSVGALPSTATAMDILTGGTGALVIDGSGELAFDLISGAGLGDNTGIAASADLLRIGGTMTLNAGARLTISGGSMSGWAAGDQWKLIDWSTLTGSTTTTFSELSLPELSGGLTWDMSQFYTLGTISITVVPEPSRALLLAAGALCLLGRRRRNSAR</sequence>
<dbReference type="InterPro" id="IPR013425">
    <property type="entry name" value="Autotrns_rpt"/>
</dbReference>
<dbReference type="Pfam" id="PF12951">
    <property type="entry name" value="PATR"/>
    <property type="match status" value="5"/>
</dbReference>
<keyword evidence="1 2" id="KW-0732">Signal</keyword>
<dbReference type="OrthoDB" id="173915at2"/>
<name>A0A512M442_9BACT</name>
<dbReference type="EMBL" id="BKAG01000003">
    <property type="protein sequence ID" value="GEP41509.1"/>
    <property type="molecule type" value="Genomic_DNA"/>
</dbReference>
<dbReference type="RefSeq" id="WP_146848966.1">
    <property type="nucleotide sequence ID" value="NZ_BKAG01000003.1"/>
</dbReference>
<proteinExistence type="predicted"/>
<feature type="chain" id="PRO_5021727483" description="PEP-CTERM protein-sorting domain-containing protein" evidence="2">
    <location>
        <begin position="35"/>
        <end position="1832"/>
    </location>
</feature>
<keyword evidence="4" id="KW-1185">Reference proteome</keyword>
<organism evidence="3 4">
    <name type="scientific">Brevifollis gellanilyticus</name>
    <dbReference type="NCBI Taxonomy" id="748831"/>
    <lineage>
        <taxon>Bacteria</taxon>
        <taxon>Pseudomonadati</taxon>
        <taxon>Verrucomicrobiota</taxon>
        <taxon>Verrucomicrobiia</taxon>
        <taxon>Verrucomicrobiales</taxon>
        <taxon>Verrucomicrobiaceae</taxon>
    </lineage>
</organism>
<dbReference type="NCBIfam" id="TIGR02601">
    <property type="entry name" value="autotrns_rpt"/>
    <property type="match status" value="1"/>
</dbReference>